<comment type="caution">
    <text evidence="1">The sequence shown here is derived from an EMBL/GenBank/DDBJ whole genome shotgun (WGS) entry which is preliminary data.</text>
</comment>
<name>A0AAD7GJN9_9AGAR</name>
<evidence type="ECO:0000313" key="1">
    <source>
        <dbReference type="EMBL" id="KAJ7691079.1"/>
    </source>
</evidence>
<sequence length="131" mass="15059">GGEWIKLVEVWWASEKSTQFVSTNKGLSAIGRPEEIKLWVKYARKGTPLVRDVTAFVTSWRTWWKSINPTWRVDAEGELRQAEEGEWTTLEAPGANGFLNVLIGLRWWKEKAGDDPEWANSVADVTWVLER</sequence>
<reference evidence="1" key="1">
    <citation type="submission" date="2023-03" db="EMBL/GenBank/DDBJ databases">
        <title>Massive genome expansion in bonnet fungi (Mycena s.s.) driven by repeated elements and novel gene families across ecological guilds.</title>
        <authorList>
            <consortium name="Lawrence Berkeley National Laboratory"/>
            <person name="Harder C.B."/>
            <person name="Miyauchi S."/>
            <person name="Viragh M."/>
            <person name="Kuo A."/>
            <person name="Thoen E."/>
            <person name="Andreopoulos B."/>
            <person name="Lu D."/>
            <person name="Skrede I."/>
            <person name="Drula E."/>
            <person name="Henrissat B."/>
            <person name="Morin E."/>
            <person name="Kohler A."/>
            <person name="Barry K."/>
            <person name="LaButti K."/>
            <person name="Morin E."/>
            <person name="Salamov A."/>
            <person name="Lipzen A."/>
            <person name="Mereny Z."/>
            <person name="Hegedus B."/>
            <person name="Baldrian P."/>
            <person name="Stursova M."/>
            <person name="Weitz H."/>
            <person name="Taylor A."/>
            <person name="Grigoriev I.V."/>
            <person name="Nagy L.G."/>
            <person name="Martin F."/>
            <person name="Kauserud H."/>
        </authorList>
    </citation>
    <scope>NUCLEOTIDE SEQUENCE</scope>
    <source>
        <strain evidence="1">CBHHK182m</strain>
    </source>
</reference>
<keyword evidence="2" id="KW-1185">Reference proteome</keyword>
<dbReference type="Proteomes" id="UP001215598">
    <property type="component" value="Unassembled WGS sequence"/>
</dbReference>
<feature type="non-terminal residue" evidence="1">
    <location>
        <position position="131"/>
    </location>
</feature>
<organism evidence="1 2">
    <name type="scientific">Mycena metata</name>
    <dbReference type="NCBI Taxonomy" id="1033252"/>
    <lineage>
        <taxon>Eukaryota</taxon>
        <taxon>Fungi</taxon>
        <taxon>Dikarya</taxon>
        <taxon>Basidiomycota</taxon>
        <taxon>Agaricomycotina</taxon>
        <taxon>Agaricomycetes</taxon>
        <taxon>Agaricomycetidae</taxon>
        <taxon>Agaricales</taxon>
        <taxon>Marasmiineae</taxon>
        <taxon>Mycenaceae</taxon>
        <taxon>Mycena</taxon>
    </lineage>
</organism>
<gene>
    <name evidence="1" type="ORF">B0H16DRAFT_1246289</name>
</gene>
<dbReference type="AlphaFoldDB" id="A0AAD7GJN9"/>
<protein>
    <submittedName>
        <fullName evidence="1">Uncharacterized protein</fullName>
    </submittedName>
</protein>
<proteinExistence type="predicted"/>
<dbReference type="EMBL" id="JARKIB010000818">
    <property type="protein sequence ID" value="KAJ7691079.1"/>
    <property type="molecule type" value="Genomic_DNA"/>
</dbReference>
<evidence type="ECO:0000313" key="2">
    <source>
        <dbReference type="Proteomes" id="UP001215598"/>
    </source>
</evidence>
<feature type="non-terminal residue" evidence="1">
    <location>
        <position position="1"/>
    </location>
</feature>
<accession>A0AAD7GJN9</accession>